<accession>A0ACC0A746</accession>
<organism evidence="1 2">
    <name type="scientific">Catharanthus roseus</name>
    <name type="common">Madagascar periwinkle</name>
    <name type="synonym">Vinca rosea</name>
    <dbReference type="NCBI Taxonomy" id="4058"/>
    <lineage>
        <taxon>Eukaryota</taxon>
        <taxon>Viridiplantae</taxon>
        <taxon>Streptophyta</taxon>
        <taxon>Embryophyta</taxon>
        <taxon>Tracheophyta</taxon>
        <taxon>Spermatophyta</taxon>
        <taxon>Magnoliopsida</taxon>
        <taxon>eudicotyledons</taxon>
        <taxon>Gunneridae</taxon>
        <taxon>Pentapetalae</taxon>
        <taxon>asterids</taxon>
        <taxon>lamiids</taxon>
        <taxon>Gentianales</taxon>
        <taxon>Apocynaceae</taxon>
        <taxon>Rauvolfioideae</taxon>
        <taxon>Vinceae</taxon>
        <taxon>Catharanthinae</taxon>
        <taxon>Catharanthus</taxon>
    </lineage>
</organism>
<proteinExistence type="predicted"/>
<keyword evidence="2" id="KW-1185">Reference proteome</keyword>
<sequence>MEDACDSVTGCVLTGAWIWDSAMVLSHWMSKQAELEYYDFNGKTVLELGAGTGLPGLTAAKLGAARVILTDIEQLIPALEKSVEVNCLGDRVEVCEHVWGSELPVRICELKQVDLVILSDLFFDAADMAALAKTLKKVCGKETTVWAASEVRPWTSDCLHELVREGFDIVELSNQVTDVSPEDVTGVAGERDTFSVFHLYRSYLDRVRLHVRKNQKVWAIPPAKLYKTIMVVADIVPCCTFS</sequence>
<evidence type="ECO:0000313" key="1">
    <source>
        <dbReference type="EMBL" id="KAI5655833.1"/>
    </source>
</evidence>
<protein>
    <submittedName>
        <fullName evidence="1">Uncharacterized protein</fullName>
    </submittedName>
</protein>
<reference evidence="2" key="1">
    <citation type="journal article" date="2023" name="Nat. Plants">
        <title>Single-cell RNA sequencing provides a high-resolution roadmap for understanding the multicellular compartmentation of specialized metabolism.</title>
        <authorList>
            <person name="Sun S."/>
            <person name="Shen X."/>
            <person name="Li Y."/>
            <person name="Li Y."/>
            <person name="Wang S."/>
            <person name="Li R."/>
            <person name="Zhang H."/>
            <person name="Shen G."/>
            <person name="Guo B."/>
            <person name="Wei J."/>
            <person name="Xu J."/>
            <person name="St-Pierre B."/>
            <person name="Chen S."/>
            <person name="Sun C."/>
        </authorList>
    </citation>
    <scope>NUCLEOTIDE SEQUENCE [LARGE SCALE GENOMIC DNA]</scope>
</reference>
<evidence type="ECO:0000313" key="2">
    <source>
        <dbReference type="Proteomes" id="UP001060085"/>
    </source>
</evidence>
<dbReference type="EMBL" id="CM044707">
    <property type="protein sequence ID" value="KAI5655833.1"/>
    <property type="molecule type" value="Genomic_DNA"/>
</dbReference>
<gene>
    <name evidence="1" type="ORF">M9H77_33020</name>
</gene>
<name>A0ACC0A746_CATRO</name>
<comment type="caution">
    <text evidence="1">The sequence shown here is derived from an EMBL/GenBank/DDBJ whole genome shotgun (WGS) entry which is preliminary data.</text>
</comment>
<dbReference type="Proteomes" id="UP001060085">
    <property type="component" value="Linkage Group LG07"/>
</dbReference>